<evidence type="ECO:0000256" key="12">
    <source>
        <dbReference type="SAM" id="SignalP"/>
    </source>
</evidence>
<keyword evidence="4 11" id="KW-1133">Transmembrane helix</keyword>
<feature type="transmembrane region" description="Helical" evidence="11">
    <location>
        <begin position="863"/>
        <end position="887"/>
    </location>
</feature>
<evidence type="ECO:0000313" key="15">
    <source>
        <dbReference type="Ensembl" id="ENSATEP00000051207.2"/>
    </source>
</evidence>
<keyword evidence="7" id="KW-1015">Disulfide bond</keyword>
<evidence type="ECO:0000256" key="8">
    <source>
        <dbReference type="ARBA" id="ARBA00023170"/>
    </source>
</evidence>
<dbReference type="Proteomes" id="UP000265040">
    <property type="component" value="Chromosome 24"/>
</dbReference>
<keyword evidence="3 11" id="KW-0812">Transmembrane</keyword>
<dbReference type="SMART" id="SM00303">
    <property type="entry name" value="GPS"/>
    <property type="match status" value="1"/>
</dbReference>
<dbReference type="PANTHER" id="PTHR45813:SF2">
    <property type="entry name" value="ADHESION G-PROTEIN COUPLED RECEPTOR F3"/>
    <property type="match status" value="1"/>
</dbReference>
<dbReference type="Pfam" id="PF01825">
    <property type="entry name" value="GPS"/>
    <property type="match status" value="1"/>
</dbReference>
<dbReference type="InterPro" id="IPR036445">
    <property type="entry name" value="GPCR_2_extracell_dom_sf"/>
</dbReference>
<dbReference type="Gene3D" id="2.60.220.50">
    <property type="match status" value="1"/>
</dbReference>
<keyword evidence="5" id="KW-0297">G-protein coupled receptor</keyword>
<feature type="transmembrane region" description="Helical" evidence="11">
    <location>
        <begin position="738"/>
        <end position="762"/>
    </location>
</feature>
<evidence type="ECO:0000259" key="14">
    <source>
        <dbReference type="PROSITE" id="PS50261"/>
    </source>
</evidence>
<feature type="transmembrane region" description="Helical" evidence="11">
    <location>
        <begin position="818"/>
        <end position="843"/>
    </location>
</feature>
<dbReference type="GO" id="GO:0016020">
    <property type="term" value="C:membrane"/>
    <property type="evidence" value="ECO:0007669"/>
    <property type="project" value="UniProtKB-SubCell"/>
</dbReference>
<dbReference type="FunFam" id="1.20.1070.10:FF:000058">
    <property type="entry name" value="Adhesion G protein-coupled receptor F5"/>
    <property type="match status" value="1"/>
</dbReference>
<dbReference type="InterPro" id="IPR051587">
    <property type="entry name" value="Adhesion_GPCR"/>
</dbReference>
<comment type="similarity">
    <text evidence="2">Belongs to the G-protein coupled receptor 2 family. Adhesion G-protein coupled receptor (ADGR) subfamily.</text>
</comment>
<keyword evidence="6 11" id="KW-0472">Membrane</keyword>
<evidence type="ECO:0000256" key="2">
    <source>
        <dbReference type="ARBA" id="ARBA00007343"/>
    </source>
</evidence>
<reference evidence="15" key="2">
    <citation type="submission" date="2025-08" db="UniProtKB">
        <authorList>
            <consortium name="Ensembl"/>
        </authorList>
    </citation>
    <scope>IDENTIFICATION</scope>
</reference>
<feature type="transmembrane region" description="Helical" evidence="11">
    <location>
        <begin position="769"/>
        <end position="792"/>
    </location>
</feature>
<dbReference type="PANTHER" id="PTHR45813">
    <property type="entry name" value="IG-LIKE DOMAIN-CONTAINING PROTEIN"/>
    <property type="match status" value="1"/>
</dbReference>
<keyword evidence="10" id="KW-0807">Transducer</keyword>
<dbReference type="InterPro" id="IPR036179">
    <property type="entry name" value="Ig-like_dom_sf"/>
</dbReference>
<name>A0A7N6FCD0_ANATE</name>
<dbReference type="Gene3D" id="1.20.1070.10">
    <property type="entry name" value="Rhodopsin 7-helix transmembrane proteins"/>
    <property type="match status" value="1"/>
</dbReference>
<evidence type="ECO:0000313" key="16">
    <source>
        <dbReference type="Proteomes" id="UP000265040"/>
    </source>
</evidence>
<keyword evidence="9" id="KW-0325">Glycoprotein</keyword>
<feature type="domain" description="GAIN-B" evidence="13">
    <location>
        <begin position="508"/>
        <end position="648"/>
    </location>
</feature>
<dbReference type="InterPro" id="IPR000832">
    <property type="entry name" value="GPCR_2_secretin-like"/>
</dbReference>
<dbReference type="InterPro" id="IPR000203">
    <property type="entry name" value="GPS"/>
</dbReference>
<reference evidence="15" key="3">
    <citation type="submission" date="2025-09" db="UniProtKB">
        <authorList>
            <consortium name="Ensembl"/>
        </authorList>
    </citation>
    <scope>IDENTIFICATION</scope>
</reference>
<feature type="transmembrane region" description="Helical" evidence="11">
    <location>
        <begin position="665"/>
        <end position="688"/>
    </location>
</feature>
<accession>A0A7N6FCD0</accession>
<feature type="chain" id="PRO_5043814813" evidence="12">
    <location>
        <begin position="23"/>
        <end position="956"/>
    </location>
</feature>
<dbReference type="GO" id="GO:0007166">
    <property type="term" value="P:cell surface receptor signaling pathway"/>
    <property type="evidence" value="ECO:0007669"/>
    <property type="project" value="InterPro"/>
</dbReference>
<evidence type="ECO:0000256" key="9">
    <source>
        <dbReference type="ARBA" id="ARBA00023180"/>
    </source>
</evidence>
<dbReference type="GO" id="GO:0004930">
    <property type="term" value="F:G protein-coupled receptor activity"/>
    <property type="evidence" value="ECO:0007669"/>
    <property type="project" value="UniProtKB-KW"/>
</dbReference>
<comment type="subcellular location">
    <subcellularLocation>
        <location evidence="1">Membrane</location>
        <topology evidence="1">Multi-pass membrane protein</topology>
    </subcellularLocation>
</comment>
<keyword evidence="8" id="KW-0675">Receptor</keyword>
<dbReference type="InterPro" id="IPR046338">
    <property type="entry name" value="GAIN_dom_sf"/>
</dbReference>
<evidence type="ECO:0000259" key="13">
    <source>
        <dbReference type="PROSITE" id="PS50221"/>
    </source>
</evidence>
<dbReference type="GO" id="GO:0007189">
    <property type="term" value="P:adenylate cyclase-activating G protein-coupled receptor signaling pathway"/>
    <property type="evidence" value="ECO:0007669"/>
    <property type="project" value="TreeGrafter"/>
</dbReference>
<dbReference type="PROSITE" id="PS50221">
    <property type="entry name" value="GAIN_B"/>
    <property type="match status" value="1"/>
</dbReference>
<dbReference type="Pfam" id="PF00002">
    <property type="entry name" value="7tm_2"/>
    <property type="match status" value="1"/>
</dbReference>
<dbReference type="AlphaFoldDB" id="A0A7N6FCD0"/>
<evidence type="ECO:0000256" key="6">
    <source>
        <dbReference type="ARBA" id="ARBA00023136"/>
    </source>
</evidence>
<keyword evidence="12" id="KW-0732">Signal</keyword>
<evidence type="ECO:0000256" key="4">
    <source>
        <dbReference type="ARBA" id="ARBA00022989"/>
    </source>
</evidence>
<dbReference type="PRINTS" id="PR00249">
    <property type="entry name" value="GPCRSECRETIN"/>
</dbReference>
<dbReference type="InterPro" id="IPR057244">
    <property type="entry name" value="GAIN_B"/>
</dbReference>
<dbReference type="Ensembl" id="ENSATET00000049659.2">
    <property type="protein sequence ID" value="ENSATEP00000051207.2"/>
    <property type="gene ID" value="ENSATEG00000015331.3"/>
</dbReference>
<dbReference type="InterPro" id="IPR017981">
    <property type="entry name" value="GPCR_2-like_7TM"/>
</dbReference>
<organism evidence="15 16">
    <name type="scientific">Anabas testudineus</name>
    <name type="common">Climbing perch</name>
    <name type="synonym">Anthias testudineus</name>
    <dbReference type="NCBI Taxonomy" id="64144"/>
    <lineage>
        <taxon>Eukaryota</taxon>
        <taxon>Metazoa</taxon>
        <taxon>Chordata</taxon>
        <taxon>Craniata</taxon>
        <taxon>Vertebrata</taxon>
        <taxon>Euteleostomi</taxon>
        <taxon>Actinopterygii</taxon>
        <taxon>Neopterygii</taxon>
        <taxon>Teleostei</taxon>
        <taxon>Neoteleostei</taxon>
        <taxon>Acanthomorphata</taxon>
        <taxon>Anabantaria</taxon>
        <taxon>Anabantiformes</taxon>
        <taxon>Anabantoidei</taxon>
        <taxon>Anabantidae</taxon>
        <taxon>Anabas</taxon>
    </lineage>
</organism>
<feature type="transmembrane region" description="Helical" evidence="11">
    <location>
        <begin position="893"/>
        <end position="918"/>
    </location>
</feature>
<evidence type="ECO:0000256" key="5">
    <source>
        <dbReference type="ARBA" id="ARBA00023040"/>
    </source>
</evidence>
<dbReference type="Gene3D" id="4.10.1240.10">
    <property type="entry name" value="GPCR, family 2, extracellular hormone receptor domain"/>
    <property type="match status" value="1"/>
</dbReference>
<evidence type="ECO:0000256" key="3">
    <source>
        <dbReference type="ARBA" id="ARBA00022692"/>
    </source>
</evidence>
<dbReference type="PROSITE" id="PS50261">
    <property type="entry name" value="G_PROTEIN_RECEP_F2_4"/>
    <property type="match status" value="1"/>
</dbReference>
<evidence type="ECO:0000256" key="1">
    <source>
        <dbReference type="ARBA" id="ARBA00004141"/>
    </source>
</evidence>
<evidence type="ECO:0000256" key="10">
    <source>
        <dbReference type="ARBA" id="ARBA00023224"/>
    </source>
</evidence>
<protein>
    <submittedName>
        <fullName evidence="15">Adhesion G protein-coupled receptor F3b</fullName>
    </submittedName>
</protein>
<feature type="domain" description="G-protein coupled receptors family 2 profile 2" evidence="14">
    <location>
        <begin position="659"/>
        <end position="920"/>
    </location>
</feature>
<keyword evidence="16" id="KW-1185">Reference proteome</keyword>
<sequence length="956" mass="106605">MFSRVFIFLIRAVYICYQICAADDYIGQMTANNTEQCQMYLSDTALHKVSYANEVVMTGSVLLSSGTWNATNIYQLENAIKRWPCFDILNTTQRLENSTADIKTVLCFKFGTSRLQRIATSLECNPQAVIRIGTSGMVTMLSPNTTVCYESNPVLKCTFGEATDRANWYIFHNDQLVELYPGTVVQLDNNCTTPEYNSCTTLTLMKVTGAWAGIYECGLTKGSLSYAARTHLSVALLPDVITIVTSPLTADCSQQQTGSVNINISITIPQSTESYEVWWSYNGTVENPLNNISYNDSLVYTFTAPISCQKTSDAQYVDVTFENTKGQERSTTVDIPVIYADSIFCDENVTDGDIWPKTPAGATVINRTCPEGRVGYKSCTCDGPAWQPVFDYCVNQQLNTLLNSAESFLQGLGATQERAMNIFQELMNNSASASSDNIADITASINILTVMANASNNIAFQEEVLPNFINAASNLLSKTWNAVNTSTLYSMSSDFLQALEVLMKNIKFNTSQGVNSTNLQLKFCSSSECNLSLFDVGVNMNKTNGALKTVAVKNLTDRLRNIYSNMTPTSLLLLATLQDNNDRLIKIRLDFPNNQLNITEALCVFWNTTAGNWSDEGCTVITSDENHTLCECNHLTSFSLLIFNDEKTSYEKFKFTLTLDIITNVGLGVSICCLLIFLIIESLVWSAVVETNLSHFRHTAMVNIATFLLLADVSFLASTSPDVLSETWCLVLTVCKHLFYLAMFCWMLCLSVMLVHQLTFVFSPLRKRVFMFFSSFVGYVCPVLIVGSSYVYTYYTNRPYYDKKTCWLVFERLMEGSIHAFLLPVGTVILTNLIFMVIVIVTLVKSSIPDNNKADDKGTAKSILKVVVILTPVFGVTWIFGFIQLVLDQDTPMYTAVEFCFTILNSFEGVFILLTGCLTEQKVRDKLRILMAKSKEKSDTMKNLTSATDPNVKDQY</sequence>
<reference evidence="15" key="1">
    <citation type="submission" date="2021-04" db="EMBL/GenBank/DDBJ databases">
        <authorList>
            <consortium name="Wellcome Sanger Institute Data Sharing"/>
        </authorList>
    </citation>
    <scope>NUCLEOTIDE SEQUENCE [LARGE SCALE GENOMIC DNA]</scope>
</reference>
<dbReference type="SUPFAM" id="SSF81321">
    <property type="entry name" value="Family A G protein-coupled receptor-like"/>
    <property type="match status" value="1"/>
</dbReference>
<evidence type="ECO:0000256" key="11">
    <source>
        <dbReference type="SAM" id="Phobius"/>
    </source>
</evidence>
<feature type="transmembrane region" description="Helical" evidence="11">
    <location>
        <begin position="700"/>
        <end position="718"/>
    </location>
</feature>
<dbReference type="SUPFAM" id="SSF48726">
    <property type="entry name" value="Immunoglobulin"/>
    <property type="match status" value="1"/>
</dbReference>
<dbReference type="GeneTree" id="ENSGT00940000154603"/>
<evidence type="ECO:0000256" key="7">
    <source>
        <dbReference type="ARBA" id="ARBA00023157"/>
    </source>
</evidence>
<feature type="signal peptide" evidence="12">
    <location>
        <begin position="1"/>
        <end position="22"/>
    </location>
</feature>
<proteinExistence type="inferred from homology"/>